<organism evidence="2 3">
    <name type="scientific">Panicum virgatum</name>
    <name type="common">Blackwell switchgrass</name>
    <dbReference type="NCBI Taxonomy" id="38727"/>
    <lineage>
        <taxon>Eukaryota</taxon>
        <taxon>Viridiplantae</taxon>
        <taxon>Streptophyta</taxon>
        <taxon>Embryophyta</taxon>
        <taxon>Tracheophyta</taxon>
        <taxon>Spermatophyta</taxon>
        <taxon>Magnoliopsida</taxon>
        <taxon>Liliopsida</taxon>
        <taxon>Poales</taxon>
        <taxon>Poaceae</taxon>
        <taxon>PACMAD clade</taxon>
        <taxon>Panicoideae</taxon>
        <taxon>Panicodae</taxon>
        <taxon>Paniceae</taxon>
        <taxon>Panicinae</taxon>
        <taxon>Panicum</taxon>
        <taxon>Panicum sect. Hiantes</taxon>
    </lineage>
</organism>
<evidence type="ECO:0000313" key="3">
    <source>
        <dbReference type="Proteomes" id="UP000823388"/>
    </source>
</evidence>
<feature type="region of interest" description="Disordered" evidence="1">
    <location>
        <begin position="89"/>
        <end position="113"/>
    </location>
</feature>
<gene>
    <name evidence="2" type="ORF">PVAP13_9NG642300</name>
</gene>
<keyword evidence="3" id="KW-1185">Reference proteome</keyword>
<name>A0A8T0N0Y8_PANVG</name>
<dbReference type="Proteomes" id="UP000823388">
    <property type="component" value="Chromosome 9N"/>
</dbReference>
<feature type="compositionally biased region" description="Basic and acidic residues" evidence="1">
    <location>
        <begin position="16"/>
        <end position="26"/>
    </location>
</feature>
<evidence type="ECO:0000313" key="2">
    <source>
        <dbReference type="EMBL" id="KAG2542513.1"/>
    </source>
</evidence>
<dbReference type="AlphaFoldDB" id="A0A8T0N0Y8"/>
<evidence type="ECO:0000256" key="1">
    <source>
        <dbReference type="SAM" id="MobiDB-lite"/>
    </source>
</evidence>
<sequence length="113" mass="11828">MDRGPAGAAPTHRQNRTREKTAEAPTRKRRGKQEEDGGSGGGTSGRRRPVSPPATATREEGERAEAEAGSRGSEAASRITKFIIAPACKNSAAASSSAILRSPNPRPTHARAQ</sequence>
<feature type="compositionally biased region" description="Basic and acidic residues" evidence="1">
    <location>
        <begin position="57"/>
        <end position="68"/>
    </location>
</feature>
<comment type="caution">
    <text evidence="2">The sequence shown here is derived from an EMBL/GenBank/DDBJ whole genome shotgun (WGS) entry which is preliminary data.</text>
</comment>
<proteinExistence type="predicted"/>
<accession>A0A8T0N0Y8</accession>
<protein>
    <submittedName>
        <fullName evidence="2">Uncharacterized protein</fullName>
    </submittedName>
</protein>
<reference evidence="2" key="1">
    <citation type="submission" date="2020-05" db="EMBL/GenBank/DDBJ databases">
        <title>WGS assembly of Panicum virgatum.</title>
        <authorList>
            <person name="Lovell J.T."/>
            <person name="Jenkins J."/>
            <person name="Shu S."/>
            <person name="Juenger T.E."/>
            <person name="Schmutz J."/>
        </authorList>
    </citation>
    <scope>NUCLEOTIDE SEQUENCE</scope>
    <source>
        <strain evidence="2">AP13</strain>
    </source>
</reference>
<feature type="region of interest" description="Disordered" evidence="1">
    <location>
        <begin position="1"/>
        <end position="76"/>
    </location>
</feature>
<dbReference type="EMBL" id="CM029054">
    <property type="protein sequence ID" value="KAG2542513.1"/>
    <property type="molecule type" value="Genomic_DNA"/>
</dbReference>